<gene>
    <name evidence="7" type="primary">KC11</name>
    <name evidence="7" type="ORF">HERIO_903</name>
</gene>
<protein>
    <recommendedName>
        <fullName evidence="1">non-specific serine/threonine protein kinase</fullName>
        <ecNumber evidence="1">2.7.11.1</ecNumber>
    </recommendedName>
</protein>
<dbReference type="Proteomes" id="UP000192356">
    <property type="component" value="Unassembled WGS sequence"/>
</dbReference>
<comment type="similarity">
    <text evidence="5">Belongs to the protein kinase superfamily.</text>
</comment>
<keyword evidence="5" id="KW-0723">Serine/threonine-protein kinase</keyword>
<dbReference type="PROSITE" id="PS00107">
    <property type="entry name" value="PROTEIN_KINASE_ATP"/>
    <property type="match status" value="1"/>
</dbReference>
<dbReference type="InterPro" id="IPR011009">
    <property type="entry name" value="Kinase-like_dom_sf"/>
</dbReference>
<feature type="binding site" evidence="4">
    <location>
        <position position="33"/>
    </location>
    <ligand>
        <name>ATP</name>
        <dbReference type="ChEBI" id="CHEBI:30616"/>
    </ligand>
</feature>
<dbReference type="CDD" id="cd14016">
    <property type="entry name" value="STKc_CK1"/>
    <property type="match status" value="1"/>
</dbReference>
<dbReference type="OrthoDB" id="5800476at2759"/>
<keyword evidence="2 4" id="KW-0547">Nucleotide-binding</keyword>
<dbReference type="InterPro" id="IPR050235">
    <property type="entry name" value="CK1_Ser-Thr_kinase"/>
</dbReference>
<evidence type="ECO:0000259" key="6">
    <source>
        <dbReference type="PROSITE" id="PS50011"/>
    </source>
</evidence>
<keyword evidence="8" id="KW-1185">Reference proteome</keyword>
<organism evidence="7 8">
    <name type="scientific">Hepatospora eriocheir</name>
    <dbReference type="NCBI Taxonomy" id="1081669"/>
    <lineage>
        <taxon>Eukaryota</taxon>
        <taxon>Fungi</taxon>
        <taxon>Fungi incertae sedis</taxon>
        <taxon>Microsporidia</taxon>
        <taxon>Hepatosporidae</taxon>
        <taxon>Hepatospora</taxon>
    </lineage>
</organism>
<evidence type="ECO:0000256" key="2">
    <source>
        <dbReference type="ARBA" id="ARBA00022741"/>
    </source>
</evidence>
<proteinExistence type="inferred from homology"/>
<dbReference type="Pfam" id="PF00069">
    <property type="entry name" value="Pkinase"/>
    <property type="match status" value="1"/>
</dbReference>
<dbReference type="InterPro" id="IPR000719">
    <property type="entry name" value="Prot_kinase_dom"/>
</dbReference>
<evidence type="ECO:0000313" key="7">
    <source>
        <dbReference type="EMBL" id="ORD97207.1"/>
    </source>
</evidence>
<dbReference type="InterPro" id="IPR017441">
    <property type="entry name" value="Protein_kinase_ATP_BS"/>
</dbReference>
<evidence type="ECO:0000256" key="3">
    <source>
        <dbReference type="ARBA" id="ARBA00022840"/>
    </source>
</evidence>
<dbReference type="PROSITE" id="PS00108">
    <property type="entry name" value="PROTEIN_KINASE_ST"/>
    <property type="match status" value="1"/>
</dbReference>
<name>A0A1X0QBS4_9MICR</name>
<dbReference type="InterPro" id="IPR008271">
    <property type="entry name" value="Ser/Thr_kinase_AS"/>
</dbReference>
<feature type="domain" description="Protein kinase" evidence="6">
    <location>
        <begin position="4"/>
        <end position="299"/>
    </location>
</feature>
<evidence type="ECO:0000313" key="8">
    <source>
        <dbReference type="Proteomes" id="UP000192356"/>
    </source>
</evidence>
<keyword evidence="5" id="KW-0808">Transferase</keyword>
<dbReference type="EMBL" id="LVKB01000035">
    <property type="protein sequence ID" value="ORD97207.1"/>
    <property type="molecule type" value="Genomic_DNA"/>
</dbReference>
<dbReference type="GO" id="GO:0004674">
    <property type="term" value="F:protein serine/threonine kinase activity"/>
    <property type="evidence" value="ECO:0007669"/>
    <property type="project" value="UniProtKB-KW"/>
</dbReference>
<dbReference type="VEuPathDB" id="MicrosporidiaDB:A0H76_1050"/>
<dbReference type="Gene3D" id="1.10.510.10">
    <property type="entry name" value="Transferase(Phosphotransferase) domain 1"/>
    <property type="match status" value="1"/>
</dbReference>
<evidence type="ECO:0000256" key="5">
    <source>
        <dbReference type="RuleBase" id="RU000304"/>
    </source>
</evidence>
<accession>A0A1X0QBS4</accession>
<reference evidence="7 8" key="1">
    <citation type="journal article" date="2017" name="Environ. Microbiol.">
        <title>Decay of the glycolytic pathway and adaptation to intranuclear parasitism within Enterocytozoonidae microsporidia.</title>
        <authorList>
            <person name="Wiredu Boakye D."/>
            <person name="Jaroenlak P."/>
            <person name="Prachumwat A."/>
            <person name="Williams T.A."/>
            <person name="Bateman K.S."/>
            <person name="Itsathitphaisarn O."/>
            <person name="Sritunyalucksana K."/>
            <person name="Paszkiewicz K.H."/>
            <person name="Moore K.A."/>
            <person name="Stentiford G.D."/>
            <person name="Williams B.A."/>
        </authorList>
    </citation>
    <scope>NUCLEOTIDE SEQUENCE [LARGE SCALE GENOMIC DNA]</scope>
    <source>
        <strain evidence="7 8">GB1</strain>
    </source>
</reference>
<dbReference type="PROSITE" id="PS50011">
    <property type="entry name" value="PROTEIN_KINASE_DOM"/>
    <property type="match status" value="1"/>
</dbReference>
<dbReference type="AlphaFoldDB" id="A0A1X0QBS4"/>
<dbReference type="EC" id="2.7.11.1" evidence="1"/>
<dbReference type="PANTHER" id="PTHR11909">
    <property type="entry name" value="CASEIN KINASE-RELATED"/>
    <property type="match status" value="1"/>
</dbReference>
<keyword evidence="3 4" id="KW-0067">ATP-binding</keyword>
<dbReference type="GO" id="GO:0005524">
    <property type="term" value="F:ATP binding"/>
    <property type="evidence" value="ECO:0007669"/>
    <property type="project" value="UniProtKB-UniRule"/>
</dbReference>
<dbReference type="VEuPathDB" id="MicrosporidiaDB:HERIO_903"/>
<keyword evidence="5" id="KW-0418">Kinase</keyword>
<dbReference type="SMART" id="SM00220">
    <property type="entry name" value="S_TKc"/>
    <property type="match status" value="1"/>
</dbReference>
<comment type="caution">
    <text evidence="7">The sequence shown here is derived from an EMBL/GenBank/DDBJ whole genome shotgun (WGS) entry which is preliminary data.</text>
</comment>
<evidence type="ECO:0000256" key="1">
    <source>
        <dbReference type="ARBA" id="ARBA00012513"/>
    </source>
</evidence>
<sequence>MDNIRIIRRLGKGAFGEVFLALDLDLNQEVAIKLETKKESKQLLHEYNLYLLLSTSNIEIATCIIPQVYKYGKICYNKELVNCMTMELLGKSLEKMFTLLDRKFTTKTIFMIAKQCIDRIEMLHFGSFIHRDIKPDNFMLDKTNQIIYMIDLGLCKEYRNPVTLQHRPYKEGKSLTGTARYASLNTHAGKEQSRRDDLESLGFMLIYFCKGRLPWQGLKAENKKDRYEKIFKLKAETSLEDLCKDCPKELYTYMFKVRTLSYTEYPDYYGLSKLFDDGLKALDGNNGVFDWLETNLKED</sequence>
<dbReference type="SUPFAM" id="SSF56112">
    <property type="entry name" value="Protein kinase-like (PK-like)"/>
    <property type="match status" value="1"/>
</dbReference>
<evidence type="ECO:0000256" key="4">
    <source>
        <dbReference type="PROSITE-ProRule" id="PRU10141"/>
    </source>
</evidence>